<dbReference type="InterPro" id="IPR017441">
    <property type="entry name" value="Protein_kinase_ATP_BS"/>
</dbReference>
<reference evidence="11" key="1">
    <citation type="submission" date="2017-02" db="UniProtKB">
        <authorList>
            <consortium name="WormBaseParasite"/>
        </authorList>
    </citation>
    <scope>IDENTIFICATION</scope>
</reference>
<dbReference type="GO" id="GO:0030154">
    <property type="term" value="P:cell differentiation"/>
    <property type="evidence" value="ECO:0007669"/>
    <property type="project" value="TreeGrafter"/>
</dbReference>
<name>A0A0M3IJ81_ASCLU</name>
<evidence type="ECO:0000256" key="8">
    <source>
        <dbReference type="RuleBase" id="RU000304"/>
    </source>
</evidence>
<dbReference type="GO" id="GO:0090090">
    <property type="term" value="P:negative regulation of canonical Wnt signaling pathway"/>
    <property type="evidence" value="ECO:0007669"/>
    <property type="project" value="TreeGrafter"/>
</dbReference>
<keyword evidence="4 7" id="KW-0547">Nucleotide-binding</keyword>
<dbReference type="SUPFAM" id="SSF56112">
    <property type="entry name" value="Protein kinase-like (PK-like)"/>
    <property type="match status" value="1"/>
</dbReference>
<evidence type="ECO:0000256" key="4">
    <source>
        <dbReference type="ARBA" id="ARBA00022741"/>
    </source>
</evidence>
<dbReference type="GO" id="GO:0004674">
    <property type="term" value="F:protein serine/threonine kinase activity"/>
    <property type="evidence" value="ECO:0007669"/>
    <property type="project" value="UniProtKB-KW"/>
</dbReference>
<evidence type="ECO:0000256" key="2">
    <source>
        <dbReference type="ARBA" id="ARBA00022527"/>
    </source>
</evidence>
<keyword evidence="5" id="KW-0418">Kinase</keyword>
<accession>A0A0M3IJ81</accession>
<dbReference type="GO" id="GO:0005829">
    <property type="term" value="C:cytosol"/>
    <property type="evidence" value="ECO:0007669"/>
    <property type="project" value="TreeGrafter"/>
</dbReference>
<keyword evidence="3" id="KW-0808">Transferase</keyword>
<sequence>MPTVIVSLARQPGVQMELHYSNVAVIGRGSFGVVHLATLTNSGEAVAIKKVLQDGRFKHRELQIMRVLDHKNVVQLKSFFYSHGANDAEVYLNLILEYIPETVDHVERHYSRLRQPIPLIYVKLYSFQLFRALAYIHNIGVCHRDIKPQNLLIDPITSVLKLCDFGSAKYLVEGESNLSYICSRYYRAPELMFGATNYKHSIDVWSAGTVLAELLLGQPIFFGTCCLDQLVEIVKVLGTPTMDQIMEMNPNYVQLQLPFVEAVSWSRVFRPGTCAEAIELISVLLVYSPERRLKPLAACAHPFFDELRKPNRELPNGHPIPTCVDFTVDELGAEASLMSVLRPQSIELCTSSKLVPHSALETSLSAVEEEKKDIGAAGDSSDAHKDNSGVVMIRLSAKASDMRR</sequence>
<dbReference type="PANTHER" id="PTHR24057">
    <property type="entry name" value="GLYCOGEN SYNTHASE KINASE-3 ALPHA"/>
    <property type="match status" value="1"/>
</dbReference>
<dbReference type="Pfam" id="PF00069">
    <property type="entry name" value="Pkinase"/>
    <property type="match status" value="1"/>
</dbReference>
<dbReference type="AlphaFoldDB" id="A0A0M3IJ81"/>
<dbReference type="InterPro" id="IPR039192">
    <property type="entry name" value="STKc_GSK3"/>
</dbReference>
<evidence type="ECO:0000256" key="1">
    <source>
        <dbReference type="ARBA" id="ARBA00005527"/>
    </source>
</evidence>
<evidence type="ECO:0000256" key="6">
    <source>
        <dbReference type="ARBA" id="ARBA00022840"/>
    </source>
</evidence>
<keyword evidence="6 7" id="KW-0067">ATP-binding</keyword>
<dbReference type="PROSITE" id="PS00108">
    <property type="entry name" value="PROTEIN_KINASE_ST"/>
    <property type="match status" value="1"/>
</dbReference>
<keyword evidence="10" id="KW-1185">Reference proteome</keyword>
<dbReference type="InterPro" id="IPR008271">
    <property type="entry name" value="Ser/Thr_kinase_AS"/>
</dbReference>
<dbReference type="GO" id="GO:0032436">
    <property type="term" value="P:positive regulation of proteasomal ubiquitin-dependent protein catabolic process"/>
    <property type="evidence" value="ECO:0007669"/>
    <property type="project" value="TreeGrafter"/>
</dbReference>
<dbReference type="Proteomes" id="UP000036681">
    <property type="component" value="Unplaced"/>
</dbReference>
<protein>
    <submittedName>
        <fullName evidence="11">Protein kinase domain-containing protein</fullName>
    </submittedName>
</protein>
<dbReference type="Gene3D" id="3.30.200.20">
    <property type="entry name" value="Phosphorylase Kinase, domain 1"/>
    <property type="match status" value="1"/>
</dbReference>
<evidence type="ECO:0000313" key="10">
    <source>
        <dbReference type="Proteomes" id="UP000036681"/>
    </source>
</evidence>
<dbReference type="GO" id="GO:0070507">
    <property type="term" value="P:regulation of microtubule cytoskeleton organization"/>
    <property type="evidence" value="ECO:0007669"/>
    <property type="project" value="TreeGrafter"/>
</dbReference>
<evidence type="ECO:0000256" key="7">
    <source>
        <dbReference type="PROSITE-ProRule" id="PRU10141"/>
    </source>
</evidence>
<dbReference type="WBParaSite" id="ALUE_0001867701-mRNA-1">
    <property type="protein sequence ID" value="ALUE_0001867701-mRNA-1"/>
    <property type="gene ID" value="ALUE_0001867701"/>
</dbReference>
<dbReference type="InterPro" id="IPR000719">
    <property type="entry name" value="Prot_kinase_dom"/>
</dbReference>
<keyword evidence="2 8" id="KW-0723">Serine/threonine-protein kinase</keyword>
<dbReference type="FunFam" id="1.10.510.10:FF:000082">
    <property type="entry name" value="Shaggy-related protein kinase kappa"/>
    <property type="match status" value="1"/>
</dbReference>
<dbReference type="PANTHER" id="PTHR24057:SF0">
    <property type="entry name" value="PROTEIN KINASE SHAGGY-RELATED"/>
    <property type="match status" value="1"/>
</dbReference>
<evidence type="ECO:0000313" key="11">
    <source>
        <dbReference type="WBParaSite" id="ALUE_0001867701-mRNA-1"/>
    </source>
</evidence>
<evidence type="ECO:0000256" key="5">
    <source>
        <dbReference type="ARBA" id="ARBA00022777"/>
    </source>
</evidence>
<dbReference type="GO" id="GO:0030424">
    <property type="term" value="C:axon"/>
    <property type="evidence" value="ECO:0007669"/>
    <property type="project" value="TreeGrafter"/>
</dbReference>
<dbReference type="SMART" id="SM00220">
    <property type="entry name" value="S_TKc"/>
    <property type="match status" value="1"/>
</dbReference>
<dbReference type="GO" id="GO:0005524">
    <property type="term" value="F:ATP binding"/>
    <property type="evidence" value="ECO:0007669"/>
    <property type="project" value="UniProtKB-UniRule"/>
</dbReference>
<proteinExistence type="inferred from homology"/>
<dbReference type="PROSITE" id="PS00107">
    <property type="entry name" value="PROTEIN_KINASE_ATP"/>
    <property type="match status" value="1"/>
</dbReference>
<dbReference type="Gene3D" id="1.10.510.10">
    <property type="entry name" value="Transferase(Phosphotransferase) domain 1"/>
    <property type="match status" value="1"/>
</dbReference>
<evidence type="ECO:0000256" key="3">
    <source>
        <dbReference type="ARBA" id="ARBA00022679"/>
    </source>
</evidence>
<dbReference type="InterPro" id="IPR050591">
    <property type="entry name" value="GSK-3"/>
</dbReference>
<dbReference type="InterPro" id="IPR011009">
    <property type="entry name" value="Kinase-like_dom_sf"/>
</dbReference>
<feature type="binding site" evidence="7">
    <location>
        <position position="50"/>
    </location>
    <ligand>
        <name>ATP</name>
        <dbReference type="ChEBI" id="CHEBI:30616"/>
    </ligand>
</feature>
<organism evidence="10 11">
    <name type="scientific">Ascaris lumbricoides</name>
    <name type="common">Giant roundworm</name>
    <dbReference type="NCBI Taxonomy" id="6252"/>
    <lineage>
        <taxon>Eukaryota</taxon>
        <taxon>Metazoa</taxon>
        <taxon>Ecdysozoa</taxon>
        <taxon>Nematoda</taxon>
        <taxon>Chromadorea</taxon>
        <taxon>Rhabditida</taxon>
        <taxon>Spirurina</taxon>
        <taxon>Ascaridomorpha</taxon>
        <taxon>Ascaridoidea</taxon>
        <taxon>Ascarididae</taxon>
        <taxon>Ascaris</taxon>
    </lineage>
</organism>
<dbReference type="GO" id="GO:0005634">
    <property type="term" value="C:nucleus"/>
    <property type="evidence" value="ECO:0007669"/>
    <property type="project" value="TreeGrafter"/>
</dbReference>
<dbReference type="GO" id="GO:0007165">
    <property type="term" value="P:signal transduction"/>
    <property type="evidence" value="ECO:0007669"/>
    <property type="project" value="TreeGrafter"/>
</dbReference>
<dbReference type="PROSITE" id="PS50011">
    <property type="entry name" value="PROTEIN_KINASE_DOM"/>
    <property type="match status" value="1"/>
</dbReference>
<evidence type="ECO:0000259" key="9">
    <source>
        <dbReference type="PROSITE" id="PS50011"/>
    </source>
</evidence>
<feature type="domain" description="Protein kinase" evidence="9">
    <location>
        <begin position="20"/>
        <end position="304"/>
    </location>
</feature>
<comment type="similarity">
    <text evidence="1">Belongs to the protein kinase superfamily. CMGC Ser/Thr protein kinase family. GSK-3 subfamily.</text>
</comment>
<dbReference type="CDD" id="cd14137">
    <property type="entry name" value="STKc_GSK3"/>
    <property type="match status" value="1"/>
</dbReference>